<dbReference type="Proteomes" id="UP000747542">
    <property type="component" value="Unassembled WGS sequence"/>
</dbReference>
<proteinExistence type="inferred from homology"/>
<dbReference type="InterPro" id="IPR014756">
    <property type="entry name" value="Ig_E-set"/>
</dbReference>
<dbReference type="EMBL" id="JAHLQT010022185">
    <property type="protein sequence ID" value="KAG7166826.1"/>
    <property type="molecule type" value="Genomic_DNA"/>
</dbReference>
<dbReference type="PANTHER" id="PTHR11188:SF176">
    <property type="entry name" value="ARRESTIN DOMAIN-CONTAINING PROTEIN 1"/>
    <property type="match status" value="1"/>
</dbReference>
<evidence type="ECO:0000313" key="4">
    <source>
        <dbReference type="EMBL" id="KAG7166826.1"/>
    </source>
</evidence>
<evidence type="ECO:0000313" key="5">
    <source>
        <dbReference type="Proteomes" id="UP000747542"/>
    </source>
</evidence>
<dbReference type="Gene3D" id="2.60.40.640">
    <property type="match status" value="2"/>
</dbReference>
<comment type="caution">
    <text evidence="4">The sequence shown here is derived from an EMBL/GenBank/DDBJ whole genome shotgun (WGS) entry which is preliminary data.</text>
</comment>
<feature type="compositionally biased region" description="Basic and acidic residues" evidence="2">
    <location>
        <begin position="345"/>
        <end position="368"/>
    </location>
</feature>
<evidence type="ECO:0000259" key="3">
    <source>
        <dbReference type="SMART" id="SM01017"/>
    </source>
</evidence>
<dbReference type="InterPro" id="IPR011021">
    <property type="entry name" value="Arrestin-like_N"/>
</dbReference>
<dbReference type="InterPro" id="IPR050357">
    <property type="entry name" value="Arrestin_domain-protein"/>
</dbReference>
<dbReference type="InterPro" id="IPR011022">
    <property type="entry name" value="Arrestin_C-like"/>
</dbReference>
<sequence length="440" mass="49127">MGFDEFLVVLNPHQPVYFPGQNIRGYVKVKVSSEVSCRELKVTTKGKGEVRWSERRGKTTHHYSSEEEYMRQSVTVWDGRCEYSYPFHFILPHNIPSSFEATHGKVRYQVKVVADKPWSIDQSTKIIYSVNHLYDLNFHSLSRNPLYNEKEKTVCCCCCTRGPISLAVSAPRSGYVPGENIIINGHIQNHSNSTIKYTEAKIVQNIEYITSSKTKEEHRTVQRVYRPQILPGGNDVWANVPLPVPAVPASQLKHCNIIDINYTFVFVAKLGTCKTAEVVSALIIGSIPLHGTYPAYVPPVSAAEVGGTSLATTVSLPYGQSLPNQPATSLGASPNIASAPLASHEIYRDHEETRNDLPRYNGEFRDDPPPYPSTFMPDDYKDIPPPSYDSCVFSHGQNGVNRGPRGGTTGRDSDDDENDFAPRYVTYSMGETVYHNYGNL</sequence>
<dbReference type="Pfam" id="PF00339">
    <property type="entry name" value="Arrestin_N"/>
    <property type="match status" value="1"/>
</dbReference>
<evidence type="ECO:0000256" key="2">
    <source>
        <dbReference type="SAM" id="MobiDB-lite"/>
    </source>
</evidence>
<dbReference type="Pfam" id="PF02752">
    <property type="entry name" value="Arrestin_C"/>
    <property type="match status" value="1"/>
</dbReference>
<comment type="similarity">
    <text evidence="1">Belongs to the arrestin family.</text>
</comment>
<reference evidence="4" key="1">
    <citation type="journal article" date="2021" name="Sci. Adv.">
        <title>The American lobster genome reveals insights on longevity, neural, and immune adaptations.</title>
        <authorList>
            <person name="Polinski J.M."/>
            <person name="Zimin A.V."/>
            <person name="Clark K.F."/>
            <person name="Kohn A.B."/>
            <person name="Sadowski N."/>
            <person name="Timp W."/>
            <person name="Ptitsyn A."/>
            <person name="Khanna P."/>
            <person name="Romanova D.Y."/>
            <person name="Williams P."/>
            <person name="Greenwood S.J."/>
            <person name="Moroz L.L."/>
            <person name="Walt D.R."/>
            <person name="Bodnar A.G."/>
        </authorList>
    </citation>
    <scope>NUCLEOTIDE SEQUENCE</scope>
    <source>
        <strain evidence="4">GMGI-L3</strain>
    </source>
</reference>
<accession>A0A8J5K240</accession>
<dbReference type="GO" id="GO:0005737">
    <property type="term" value="C:cytoplasm"/>
    <property type="evidence" value="ECO:0007669"/>
    <property type="project" value="TreeGrafter"/>
</dbReference>
<dbReference type="InterPro" id="IPR014752">
    <property type="entry name" value="Arrestin-like_C"/>
</dbReference>
<name>A0A8J5K240_HOMAM</name>
<evidence type="ECO:0000256" key="1">
    <source>
        <dbReference type="ARBA" id="ARBA00005298"/>
    </source>
</evidence>
<gene>
    <name evidence="4" type="primary">Arrdc3-L1</name>
    <name evidence="4" type="ORF">Hamer_G010497</name>
</gene>
<dbReference type="GO" id="GO:0015031">
    <property type="term" value="P:protein transport"/>
    <property type="evidence" value="ECO:0007669"/>
    <property type="project" value="TreeGrafter"/>
</dbReference>
<dbReference type="AlphaFoldDB" id="A0A8J5K240"/>
<dbReference type="SUPFAM" id="SSF81296">
    <property type="entry name" value="E set domains"/>
    <property type="match status" value="2"/>
</dbReference>
<feature type="region of interest" description="Disordered" evidence="2">
    <location>
        <begin position="394"/>
        <end position="421"/>
    </location>
</feature>
<dbReference type="SMART" id="SM01017">
    <property type="entry name" value="Arrestin_C"/>
    <property type="match status" value="1"/>
</dbReference>
<feature type="region of interest" description="Disordered" evidence="2">
    <location>
        <begin position="344"/>
        <end position="380"/>
    </location>
</feature>
<keyword evidence="5" id="KW-1185">Reference proteome</keyword>
<feature type="domain" description="Arrestin C-terminal-like" evidence="3">
    <location>
        <begin position="160"/>
        <end position="289"/>
    </location>
</feature>
<organism evidence="4 5">
    <name type="scientific">Homarus americanus</name>
    <name type="common">American lobster</name>
    <dbReference type="NCBI Taxonomy" id="6706"/>
    <lineage>
        <taxon>Eukaryota</taxon>
        <taxon>Metazoa</taxon>
        <taxon>Ecdysozoa</taxon>
        <taxon>Arthropoda</taxon>
        <taxon>Crustacea</taxon>
        <taxon>Multicrustacea</taxon>
        <taxon>Malacostraca</taxon>
        <taxon>Eumalacostraca</taxon>
        <taxon>Eucarida</taxon>
        <taxon>Decapoda</taxon>
        <taxon>Pleocyemata</taxon>
        <taxon>Astacidea</taxon>
        <taxon>Nephropoidea</taxon>
        <taxon>Nephropidae</taxon>
        <taxon>Homarus</taxon>
    </lineage>
</organism>
<dbReference type="PANTHER" id="PTHR11188">
    <property type="entry name" value="ARRESTIN DOMAIN CONTAINING PROTEIN"/>
    <property type="match status" value="1"/>
</dbReference>
<protein>
    <submittedName>
        <fullName evidence="4">Arrestin domain-containing protein 3-like 1</fullName>
    </submittedName>
</protein>